<dbReference type="Proteomes" id="UP001338125">
    <property type="component" value="Unassembled WGS sequence"/>
</dbReference>
<evidence type="ECO:0000259" key="1">
    <source>
        <dbReference type="Pfam" id="PF06985"/>
    </source>
</evidence>
<name>A0ABR0S854_9HYPO</name>
<dbReference type="PANTHER" id="PTHR24148">
    <property type="entry name" value="ANKYRIN REPEAT DOMAIN-CONTAINING PROTEIN 39 HOMOLOG-RELATED"/>
    <property type="match status" value="1"/>
</dbReference>
<accession>A0ABR0S854</accession>
<organism evidence="2 3">
    <name type="scientific">Cladobotryum mycophilum</name>
    <dbReference type="NCBI Taxonomy" id="491253"/>
    <lineage>
        <taxon>Eukaryota</taxon>
        <taxon>Fungi</taxon>
        <taxon>Dikarya</taxon>
        <taxon>Ascomycota</taxon>
        <taxon>Pezizomycotina</taxon>
        <taxon>Sordariomycetes</taxon>
        <taxon>Hypocreomycetidae</taxon>
        <taxon>Hypocreales</taxon>
        <taxon>Hypocreaceae</taxon>
        <taxon>Cladobotryum</taxon>
    </lineage>
</organism>
<dbReference type="Pfam" id="PF06985">
    <property type="entry name" value="HET"/>
    <property type="match status" value="1"/>
</dbReference>
<comment type="caution">
    <text evidence="2">The sequence shown here is derived from an EMBL/GenBank/DDBJ whole genome shotgun (WGS) entry which is preliminary data.</text>
</comment>
<proteinExistence type="predicted"/>
<dbReference type="InterPro" id="IPR052895">
    <property type="entry name" value="HetReg/Transcr_Mod"/>
</dbReference>
<sequence length="481" mass="54393">MPFSKRFMAPTEEAVPRTVFNHLLSQIEHTIDISSQATPCRLRFIDCEAFVKDSVLKIYEAFNVAGAEDADPISIDVLRTACLASITFQSRLLWLDRLCILQKDKNDKSWQIKKMFGIYKNAHPCLVLPGGLSRLATLFDQTTWIHRSWTLQESVAPTMAICLFAWTLGPATSFRFSLGHIFQLEKGLSAMAHLIGLLNLSLVSTVTDEHPAKVYLSIRIFGHDTSLNEKMHVALLVQALSSDGDLRENAVWRSSFLRTSSRAVDAVISIMGLFGVELNPSDYAEDERLQPTIDLMRKILRNGGRANWLTLSERAKMSYEFCLAPKFPETSVNREAFYRTPRALPLPKLKSAPSIRDFPNGLDSSAPEMELFRDYDMVDRLYEGIARPHRHDDDSANTYAIWIATKKPFPASGMNAISLHMPIFMLVHRPTKNDRFFCVGLTTVRDGFVAEQHFVEREFTVGGFQLGKVDEGEIAYSWDSE</sequence>
<protein>
    <recommendedName>
        <fullName evidence="1">Heterokaryon incompatibility domain-containing protein</fullName>
    </recommendedName>
</protein>
<feature type="domain" description="Heterokaryon incompatibility" evidence="1">
    <location>
        <begin position="78"/>
        <end position="130"/>
    </location>
</feature>
<keyword evidence="3" id="KW-1185">Reference proteome</keyword>
<dbReference type="PANTHER" id="PTHR24148:SF64">
    <property type="entry name" value="HETEROKARYON INCOMPATIBILITY DOMAIN-CONTAINING PROTEIN"/>
    <property type="match status" value="1"/>
</dbReference>
<dbReference type="InterPro" id="IPR010730">
    <property type="entry name" value="HET"/>
</dbReference>
<gene>
    <name evidence="2" type="ORF">PT974_12450</name>
</gene>
<reference evidence="2 3" key="1">
    <citation type="submission" date="2024-01" db="EMBL/GenBank/DDBJ databases">
        <title>Complete genome of Cladobotryum mycophilum ATHUM6906.</title>
        <authorList>
            <person name="Christinaki A.C."/>
            <person name="Myridakis A.I."/>
            <person name="Kouvelis V.N."/>
        </authorList>
    </citation>
    <scope>NUCLEOTIDE SEQUENCE [LARGE SCALE GENOMIC DNA]</scope>
    <source>
        <strain evidence="2 3">ATHUM6906</strain>
    </source>
</reference>
<dbReference type="EMBL" id="JAVFKD010000016">
    <property type="protein sequence ID" value="KAK5988303.1"/>
    <property type="molecule type" value="Genomic_DNA"/>
</dbReference>
<evidence type="ECO:0000313" key="2">
    <source>
        <dbReference type="EMBL" id="KAK5988303.1"/>
    </source>
</evidence>
<evidence type="ECO:0000313" key="3">
    <source>
        <dbReference type="Proteomes" id="UP001338125"/>
    </source>
</evidence>